<dbReference type="PANTHER" id="PTHR19422">
    <property type="entry name" value="GAG RETROVIRAL POLYPROTEIN"/>
    <property type="match status" value="1"/>
</dbReference>
<keyword evidence="3" id="KW-0378">Hydrolase</keyword>
<dbReference type="InterPro" id="IPR034170">
    <property type="entry name" value="Retropepsin-like_cat_dom"/>
</dbReference>
<organism evidence="5 6">
    <name type="scientific">Rhabdornis inornatus</name>
    <dbReference type="NCBI Taxonomy" id="237438"/>
    <lineage>
        <taxon>Eukaryota</taxon>
        <taxon>Metazoa</taxon>
        <taxon>Chordata</taxon>
        <taxon>Craniata</taxon>
        <taxon>Vertebrata</taxon>
        <taxon>Euteleostomi</taxon>
        <taxon>Archelosauria</taxon>
        <taxon>Archosauria</taxon>
        <taxon>Dinosauria</taxon>
        <taxon>Saurischia</taxon>
        <taxon>Theropoda</taxon>
        <taxon>Coelurosauria</taxon>
        <taxon>Aves</taxon>
        <taxon>Neognathae</taxon>
        <taxon>Neoaves</taxon>
        <taxon>Telluraves</taxon>
        <taxon>Australaves</taxon>
        <taxon>Passeriformes</taxon>
        <taxon>Rhabdornithidae</taxon>
        <taxon>Rhabdornis</taxon>
    </lineage>
</organism>
<dbReference type="InterPro" id="IPR018061">
    <property type="entry name" value="Retropepsins"/>
</dbReference>
<gene>
    <name evidence="5" type="primary">Ervk9_1</name>
    <name evidence="5" type="ORF">RHAINO_R15063</name>
</gene>
<evidence type="ECO:0000313" key="6">
    <source>
        <dbReference type="Proteomes" id="UP000583164"/>
    </source>
</evidence>
<feature type="domain" description="Peptidase A2" evidence="4">
    <location>
        <begin position="141"/>
        <end position="217"/>
    </location>
</feature>
<dbReference type="PROSITE" id="PS50175">
    <property type="entry name" value="ASP_PROT_RETROV"/>
    <property type="match status" value="1"/>
</dbReference>
<accession>A0A7K9LU34</accession>
<dbReference type="SUPFAM" id="SSF51283">
    <property type="entry name" value="dUTPase-like"/>
    <property type="match status" value="1"/>
</dbReference>
<dbReference type="InterPro" id="IPR021109">
    <property type="entry name" value="Peptidase_aspartic_dom_sf"/>
</dbReference>
<evidence type="ECO:0000256" key="1">
    <source>
        <dbReference type="ARBA" id="ARBA00022670"/>
    </source>
</evidence>
<dbReference type="PROSITE" id="PS00141">
    <property type="entry name" value="ASP_PROTEASE"/>
    <property type="match status" value="1"/>
</dbReference>
<dbReference type="InterPro" id="IPR001995">
    <property type="entry name" value="Peptidase_A2_cat"/>
</dbReference>
<dbReference type="Gene3D" id="2.40.70.10">
    <property type="entry name" value="Acid Proteases"/>
    <property type="match status" value="1"/>
</dbReference>
<dbReference type="Gene3D" id="2.70.40.10">
    <property type="match status" value="1"/>
</dbReference>
<keyword evidence="1" id="KW-0645">Protease</keyword>
<dbReference type="CDD" id="cd05482">
    <property type="entry name" value="HIV_retropepsin_like"/>
    <property type="match status" value="1"/>
</dbReference>
<proteinExistence type="predicted"/>
<dbReference type="PANTHER" id="PTHR19422:SF123">
    <property type="entry name" value="RT1 CLASS I, LOCUS CE15"/>
    <property type="match status" value="1"/>
</dbReference>
<dbReference type="GO" id="GO:0006508">
    <property type="term" value="P:proteolysis"/>
    <property type="evidence" value="ECO:0007669"/>
    <property type="project" value="UniProtKB-KW"/>
</dbReference>
<protein>
    <submittedName>
        <fullName evidence="5">POK9 protein</fullName>
    </submittedName>
</protein>
<dbReference type="CDD" id="cd07557">
    <property type="entry name" value="trimeric_dUTPase"/>
    <property type="match status" value="1"/>
</dbReference>
<dbReference type="InterPro" id="IPR036157">
    <property type="entry name" value="dUTPase-like_sf"/>
</dbReference>
<name>A0A7K9LU34_9PASS</name>
<dbReference type="InterPro" id="IPR033704">
    <property type="entry name" value="dUTPase_trimeric"/>
</dbReference>
<evidence type="ECO:0000256" key="3">
    <source>
        <dbReference type="ARBA" id="ARBA00022801"/>
    </source>
</evidence>
<evidence type="ECO:0000259" key="4">
    <source>
        <dbReference type="PROSITE" id="PS50175"/>
    </source>
</evidence>
<feature type="non-terminal residue" evidence="5">
    <location>
        <position position="1"/>
    </location>
</feature>
<feature type="non-terminal residue" evidence="5">
    <location>
        <position position="225"/>
    </location>
</feature>
<dbReference type="SUPFAM" id="SSF50630">
    <property type="entry name" value="Acid proteases"/>
    <property type="match status" value="1"/>
</dbReference>
<dbReference type="OrthoDB" id="9900537at2759"/>
<keyword evidence="6" id="KW-1185">Reference proteome</keyword>
<dbReference type="GO" id="GO:0004190">
    <property type="term" value="F:aspartic-type endopeptidase activity"/>
    <property type="evidence" value="ECO:0007669"/>
    <property type="project" value="UniProtKB-KW"/>
</dbReference>
<dbReference type="InterPro" id="IPR051592">
    <property type="entry name" value="HERV-K_Pro_peptidase_A2"/>
</dbReference>
<keyword evidence="2" id="KW-0064">Aspartyl protease</keyword>
<reference evidence="5 6" key="1">
    <citation type="submission" date="2019-09" db="EMBL/GenBank/DDBJ databases">
        <title>Bird 10,000 Genomes (B10K) Project - Family phase.</title>
        <authorList>
            <person name="Zhang G."/>
        </authorList>
    </citation>
    <scope>NUCLEOTIDE SEQUENCE [LARGE SCALE GENOMIC DNA]</scope>
    <source>
        <strain evidence="5">B10K-DU-001-29</strain>
        <tissue evidence="5">Muscle</tissue>
    </source>
</reference>
<dbReference type="Proteomes" id="UP000583164">
    <property type="component" value="Unassembled WGS sequence"/>
</dbReference>
<evidence type="ECO:0000256" key="2">
    <source>
        <dbReference type="ARBA" id="ARBA00022750"/>
    </source>
</evidence>
<dbReference type="EMBL" id="VWZS01017735">
    <property type="protein sequence ID" value="NXH65446.1"/>
    <property type="molecule type" value="Genomic_DNA"/>
</dbReference>
<dbReference type="InterPro" id="IPR001969">
    <property type="entry name" value="Aspartic_peptidase_AS"/>
</dbReference>
<dbReference type="Pfam" id="PF00077">
    <property type="entry name" value="RVP"/>
    <property type="match status" value="1"/>
</dbReference>
<comment type="caution">
    <text evidence="5">The sequence shown here is derived from an EMBL/GenBank/DDBJ whole genome shotgun (WGS) entry which is preliminary data.</text>
</comment>
<evidence type="ECO:0000313" key="5">
    <source>
        <dbReference type="EMBL" id="NXH65446.1"/>
    </source>
</evidence>
<sequence>LDLAASVDTIIMTTQPHKVPTGITGPIIIKGQPVGGRLIGRSSASAMGMIVLPGCVDADYEGEIMIMVQTSYPPLKITQGQRIAQFIPLPQLTKGMLPLKQGPRGQGGFGSTGGLTLLTIDLSTRPKKPCKLYFQGQSMDLIGLLDTGSDTCVIAPDKWPADWPIQPSTTTVTGIGGMTLASRTPVLTVEIEGKTAAASFSIAPLLLSVKCLIGRDVLTQLGIVL</sequence>
<dbReference type="AlphaFoldDB" id="A0A7K9LU34"/>
<dbReference type="InterPro" id="IPR029054">
    <property type="entry name" value="dUTPase-like"/>
</dbReference>
<dbReference type="Pfam" id="PF00692">
    <property type="entry name" value="dUTPase"/>
    <property type="match status" value="1"/>
</dbReference>